<dbReference type="PANTHER" id="PTHR38795:SF1">
    <property type="entry name" value="DUF6604 DOMAIN-CONTAINING PROTEIN"/>
    <property type="match status" value="1"/>
</dbReference>
<reference evidence="1" key="2">
    <citation type="submission" date="2012-05" db="EMBL/GenBank/DDBJ databases">
        <title>Annotation of the Genome Sequence of Fusarium oxysporum HDV247.</title>
        <authorList>
            <consortium name="The Broad Institute Genomics Platform"/>
            <person name="Ma L.-J."/>
            <person name="Corby-Kistler H."/>
            <person name="Broz K."/>
            <person name="Gale L.R."/>
            <person name="Jonkers W."/>
            <person name="O'Donnell K."/>
            <person name="Ploetz R."/>
            <person name="Steinberg C."/>
            <person name="Schwartz D.C."/>
            <person name="VanEtten H."/>
            <person name="Zhou S."/>
            <person name="Young S.K."/>
            <person name="Zeng Q."/>
            <person name="Gargeya S."/>
            <person name="Fitzgerald M."/>
            <person name="Abouelleil A."/>
            <person name="Alvarado L."/>
            <person name="Chapman S.B."/>
            <person name="Gainer-Dewar J."/>
            <person name="Goldberg J."/>
            <person name="Griggs A."/>
            <person name="Gujja S."/>
            <person name="Hansen M."/>
            <person name="Howarth C."/>
            <person name="Imamovic A."/>
            <person name="Ireland A."/>
            <person name="Larimer J."/>
            <person name="McCowan C."/>
            <person name="Murphy C."/>
            <person name="Pearson M."/>
            <person name="Poon T.W."/>
            <person name="Priest M."/>
            <person name="Roberts A."/>
            <person name="Saif S."/>
            <person name="Shea T."/>
            <person name="Sykes S."/>
            <person name="Wortman J."/>
            <person name="Nusbaum C."/>
            <person name="Birren B."/>
        </authorList>
    </citation>
    <scope>NUCLEOTIDE SEQUENCE</scope>
    <source>
        <strain evidence="1">HDV247</strain>
    </source>
</reference>
<name>W9Q204_FUSOX</name>
<dbReference type="Proteomes" id="UP000030751">
    <property type="component" value="Unassembled WGS sequence"/>
</dbReference>
<dbReference type="AlphaFoldDB" id="W9Q204"/>
<dbReference type="HOGENOM" id="CLU_064769_0_0_1"/>
<protein>
    <submittedName>
        <fullName evidence="1">Uncharacterized protein</fullName>
    </submittedName>
</protein>
<dbReference type="PANTHER" id="PTHR38795">
    <property type="entry name" value="DUF6604 DOMAIN-CONTAINING PROTEIN"/>
    <property type="match status" value="1"/>
</dbReference>
<proteinExistence type="predicted"/>
<evidence type="ECO:0000313" key="1">
    <source>
        <dbReference type="EMBL" id="EXA48587.1"/>
    </source>
</evidence>
<organism evidence="1">
    <name type="scientific">Fusarium oxysporum f. sp. pisi HDV247</name>
    <dbReference type="NCBI Taxonomy" id="1080344"/>
    <lineage>
        <taxon>Eukaryota</taxon>
        <taxon>Fungi</taxon>
        <taxon>Dikarya</taxon>
        <taxon>Ascomycota</taxon>
        <taxon>Pezizomycotina</taxon>
        <taxon>Sordariomycetes</taxon>
        <taxon>Hypocreomycetidae</taxon>
        <taxon>Hypocreales</taxon>
        <taxon>Nectriaceae</taxon>
        <taxon>Fusarium</taxon>
        <taxon>Fusarium oxysporum species complex</taxon>
    </lineage>
</organism>
<sequence>MYLDIVQGLGESVGRGYEQFKQESLKIQKALVDLPKTAERRQVLQVATRWNHDPIYETNQSMMEFGAMAHSDDNAAFPFLRRNPMHCGLLIHHMRSMLHVNSGRIPEGQAWEGLEEFWGYQGNPCFFVVNPSKDLKGYYKNYCLCLGTSLTHRVPNRRSAKPIEHKGNAPNMKFDGWVSLSLDNRICVENPREPWTIATVGELLTECRKKAIMDGKGHIQEDLKQKAKEANLEAVPKSPSGLIEQLAQVVNSEFPRISFNFFTMHNIAWSLLTDLKRALTARVGPEFLTYVHSEDQLPFVVGYLSSTAAGHGSFDVRERSVGNDRFLNVATEVMDEFLYEGKGN</sequence>
<accession>W9Q204</accession>
<dbReference type="OrthoDB" id="5238236at2759"/>
<reference evidence="1" key="1">
    <citation type="submission" date="2011-10" db="EMBL/GenBank/DDBJ databases">
        <title>The Genome Sequence of Fusarium oxysporum HDV247.</title>
        <authorList>
            <consortium name="The Broad Institute Genome Sequencing Platform"/>
            <person name="Ma L.-J."/>
            <person name="Gale L.R."/>
            <person name="Schwartz D.C."/>
            <person name="Zhou S."/>
            <person name="Corby-Kistler H."/>
            <person name="Young S.K."/>
            <person name="Zeng Q."/>
            <person name="Gargeya S."/>
            <person name="Fitzgerald M."/>
            <person name="Haas B."/>
            <person name="Abouelleil A."/>
            <person name="Alvarado L."/>
            <person name="Arachchi H.M."/>
            <person name="Berlin A."/>
            <person name="Brown A."/>
            <person name="Chapman S.B."/>
            <person name="Chen Z."/>
            <person name="Dunbar C."/>
            <person name="Freedman E."/>
            <person name="Gearin G."/>
            <person name="Goldberg J."/>
            <person name="Griggs A."/>
            <person name="Gujja S."/>
            <person name="Heiman D."/>
            <person name="Howarth C."/>
            <person name="Larson L."/>
            <person name="Lui A."/>
            <person name="MacDonald P.J.P."/>
            <person name="Montmayeur A."/>
            <person name="Murphy C."/>
            <person name="Neiman D."/>
            <person name="Pearson M."/>
            <person name="Priest M."/>
            <person name="Roberts A."/>
            <person name="Saif S."/>
            <person name="Shea T."/>
            <person name="Shenoy N."/>
            <person name="Sisk P."/>
            <person name="Stolte C."/>
            <person name="Sykes S."/>
            <person name="Wortman J."/>
            <person name="Nusbaum C."/>
            <person name="Birren B."/>
        </authorList>
    </citation>
    <scope>NUCLEOTIDE SEQUENCE [LARGE SCALE GENOMIC DNA]</scope>
    <source>
        <strain evidence="1">HDV247</strain>
    </source>
</reference>
<dbReference type="EMBL" id="JH650970">
    <property type="protein sequence ID" value="EXA48587.1"/>
    <property type="molecule type" value="Genomic_DNA"/>
</dbReference>
<gene>
    <name evidence="1" type="ORF">FOVG_05277</name>
</gene>